<feature type="transmembrane region" description="Helical" evidence="6">
    <location>
        <begin position="12"/>
        <end position="31"/>
    </location>
</feature>
<keyword evidence="2" id="KW-1003">Cell membrane</keyword>
<comment type="subcellular location">
    <subcellularLocation>
        <location evidence="1">Cell membrane</location>
        <topology evidence="1">Multi-pass membrane protein</topology>
    </subcellularLocation>
</comment>
<dbReference type="PANTHER" id="PTHR23513:SF11">
    <property type="entry name" value="STAPHYLOFERRIN A TRANSPORTER"/>
    <property type="match status" value="1"/>
</dbReference>
<evidence type="ECO:0000256" key="6">
    <source>
        <dbReference type="SAM" id="Phobius"/>
    </source>
</evidence>
<proteinExistence type="predicted"/>
<evidence type="ECO:0000256" key="4">
    <source>
        <dbReference type="ARBA" id="ARBA00022989"/>
    </source>
</evidence>
<keyword evidence="8" id="KW-1185">Reference proteome</keyword>
<accession>A0A4Q0YTT8</accession>
<dbReference type="Gene3D" id="1.20.1250.20">
    <property type="entry name" value="MFS general substrate transporter like domains"/>
    <property type="match status" value="1"/>
</dbReference>
<protein>
    <submittedName>
        <fullName evidence="7">MFS transporter</fullName>
    </submittedName>
</protein>
<sequence>MKARSIPYLTGQIFDGMSSGLMMLALPWAMLSEVDRGPFVAMTALVCTIISFLTTPVSSTIIDRYSRKAILLATQAAKLTSALFILLLFSVDLGSVWLLAGFQLVLWVVNDIAWANHSAFIQENYQKSEYPKISGHREITMHSTSLITGVLGILLLEHWTMVQFSLLTSLLFALAQLCFWRTPYQRKVTGSEKRAFSSQILESKSVFMSSPRFFLFVLLSCLGYPMLTYLARLVPIYVSEIGISGTWFASWNMAFAIGGILMGFSINWILKRTAHEHAMTSSVLMLSALLFLISYQLSPTVLIALTVGIGFFNALNRVARTNLLHVTIPMNMRGRVDGGLKLFSTSAQGISYVIIALLSSYNVTNYGFLIAAIVMLIAGLGMLSLSRSQILSQSILSQ</sequence>
<name>A0A4Q0YTT8_9GAMM</name>
<dbReference type="OrthoDB" id="5847346at2"/>
<dbReference type="Pfam" id="PF07690">
    <property type="entry name" value="MFS_1"/>
    <property type="match status" value="1"/>
</dbReference>
<dbReference type="CDD" id="cd06173">
    <property type="entry name" value="MFS_MefA_like"/>
    <property type="match status" value="1"/>
</dbReference>
<keyword evidence="4 6" id="KW-1133">Transmembrane helix</keyword>
<evidence type="ECO:0000313" key="8">
    <source>
        <dbReference type="Proteomes" id="UP000290287"/>
    </source>
</evidence>
<organism evidence="7 8">
    <name type="scientific">Veronia nyctiphanis</name>
    <dbReference type="NCBI Taxonomy" id="1278244"/>
    <lineage>
        <taxon>Bacteria</taxon>
        <taxon>Pseudomonadati</taxon>
        <taxon>Pseudomonadota</taxon>
        <taxon>Gammaproteobacteria</taxon>
        <taxon>Vibrionales</taxon>
        <taxon>Vibrionaceae</taxon>
        <taxon>Veronia</taxon>
    </lineage>
</organism>
<evidence type="ECO:0000256" key="1">
    <source>
        <dbReference type="ARBA" id="ARBA00004651"/>
    </source>
</evidence>
<dbReference type="GO" id="GO:0005886">
    <property type="term" value="C:plasma membrane"/>
    <property type="evidence" value="ECO:0007669"/>
    <property type="project" value="UniProtKB-SubCell"/>
</dbReference>
<evidence type="ECO:0000256" key="3">
    <source>
        <dbReference type="ARBA" id="ARBA00022692"/>
    </source>
</evidence>
<dbReference type="InterPro" id="IPR036259">
    <property type="entry name" value="MFS_trans_sf"/>
</dbReference>
<feature type="transmembrane region" description="Helical" evidence="6">
    <location>
        <begin position="251"/>
        <end position="270"/>
    </location>
</feature>
<keyword evidence="3 6" id="KW-0812">Transmembrane</keyword>
<reference evidence="7 8" key="1">
    <citation type="submission" date="2017-10" db="EMBL/GenBank/DDBJ databases">
        <title>Nyctiphanis sp. nov., isolated from the stomach of the euphausiid Nyctiphanes simplex (Hansen, 1911) in the Gulf of California.</title>
        <authorList>
            <person name="Gomez-Gil B."/>
            <person name="Aguilar-Mendez M."/>
            <person name="Lopez-Cortes A."/>
            <person name="Gomez-Gutierrez J."/>
            <person name="Roque A."/>
            <person name="Lang E."/>
            <person name="Gonzalez-Castillo A."/>
        </authorList>
    </citation>
    <scope>NUCLEOTIDE SEQUENCE [LARGE SCALE GENOMIC DNA]</scope>
    <source>
        <strain evidence="7 8">CAIM 600</strain>
    </source>
</reference>
<dbReference type="AlphaFoldDB" id="A0A4Q0YTT8"/>
<dbReference type="SUPFAM" id="SSF103473">
    <property type="entry name" value="MFS general substrate transporter"/>
    <property type="match status" value="1"/>
</dbReference>
<gene>
    <name evidence="7" type="ORF">CS022_02395</name>
</gene>
<feature type="transmembrane region" description="Helical" evidence="6">
    <location>
        <begin position="213"/>
        <end position="231"/>
    </location>
</feature>
<evidence type="ECO:0000256" key="5">
    <source>
        <dbReference type="ARBA" id="ARBA00023136"/>
    </source>
</evidence>
<dbReference type="Proteomes" id="UP000290287">
    <property type="component" value="Unassembled WGS sequence"/>
</dbReference>
<feature type="transmembrane region" description="Helical" evidence="6">
    <location>
        <begin position="37"/>
        <end position="57"/>
    </location>
</feature>
<dbReference type="InterPro" id="IPR011701">
    <property type="entry name" value="MFS"/>
</dbReference>
<keyword evidence="5 6" id="KW-0472">Membrane</keyword>
<feature type="transmembrane region" description="Helical" evidence="6">
    <location>
        <begin position="277"/>
        <end position="295"/>
    </location>
</feature>
<feature type="transmembrane region" description="Helical" evidence="6">
    <location>
        <begin position="366"/>
        <end position="385"/>
    </location>
</feature>
<comment type="caution">
    <text evidence="7">The sequence shown here is derived from an EMBL/GenBank/DDBJ whole genome shotgun (WGS) entry which is preliminary data.</text>
</comment>
<evidence type="ECO:0000313" key="7">
    <source>
        <dbReference type="EMBL" id="RXJ74660.1"/>
    </source>
</evidence>
<feature type="transmembrane region" description="Helical" evidence="6">
    <location>
        <begin position="162"/>
        <end position="180"/>
    </location>
</feature>
<dbReference type="GO" id="GO:0022857">
    <property type="term" value="F:transmembrane transporter activity"/>
    <property type="evidence" value="ECO:0007669"/>
    <property type="project" value="InterPro"/>
</dbReference>
<dbReference type="PANTHER" id="PTHR23513">
    <property type="entry name" value="INTEGRAL MEMBRANE EFFLUX PROTEIN-RELATED"/>
    <property type="match status" value="1"/>
</dbReference>
<dbReference type="EMBL" id="PEIB01000002">
    <property type="protein sequence ID" value="RXJ74660.1"/>
    <property type="molecule type" value="Genomic_DNA"/>
</dbReference>
<evidence type="ECO:0000256" key="2">
    <source>
        <dbReference type="ARBA" id="ARBA00022475"/>
    </source>
</evidence>